<dbReference type="EMBL" id="MN740275">
    <property type="protein sequence ID" value="QHT97336.1"/>
    <property type="molecule type" value="Genomic_DNA"/>
</dbReference>
<reference evidence="2" key="1">
    <citation type="journal article" date="2020" name="Nature">
        <title>Giant virus diversity and host interactions through global metagenomics.</title>
        <authorList>
            <person name="Schulz F."/>
            <person name="Roux S."/>
            <person name="Paez-Espino D."/>
            <person name="Jungbluth S."/>
            <person name="Walsh D.A."/>
            <person name="Denef V.J."/>
            <person name="McMahon K.D."/>
            <person name="Konstantinidis K.T."/>
            <person name="Eloe-Fadrosh E.A."/>
            <person name="Kyrpides N.C."/>
            <person name="Woyke T."/>
        </authorList>
    </citation>
    <scope>NUCLEOTIDE SEQUENCE</scope>
    <source>
        <strain evidence="2">GVMAG-M-3300025138-11</strain>
    </source>
</reference>
<accession>A0A6C0IY30</accession>
<keyword evidence="1" id="KW-1133">Transmembrane helix</keyword>
<evidence type="ECO:0000313" key="2">
    <source>
        <dbReference type="EMBL" id="QHT97336.1"/>
    </source>
</evidence>
<evidence type="ECO:0008006" key="3">
    <source>
        <dbReference type="Google" id="ProtNLM"/>
    </source>
</evidence>
<keyword evidence="1" id="KW-0472">Membrane</keyword>
<organism evidence="2">
    <name type="scientific">viral metagenome</name>
    <dbReference type="NCBI Taxonomy" id="1070528"/>
    <lineage>
        <taxon>unclassified sequences</taxon>
        <taxon>metagenomes</taxon>
        <taxon>organismal metagenomes</taxon>
    </lineage>
</organism>
<protein>
    <recommendedName>
        <fullName evidence="3">ZZ-type domain-containing protein</fullName>
    </recommendedName>
</protein>
<evidence type="ECO:0000256" key="1">
    <source>
        <dbReference type="SAM" id="Phobius"/>
    </source>
</evidence>
<dbReference type="AlphaFoldDB" id="A0A6C0IY30"/>
<sequence>MADLVSQCSIKDIIVNPDLIRTIDYYNDLLLQKPNEDTLEYVQNRKELNKNLNKIYIIFSIILSSLLLVATHGIAANGVHGLVKNIRKQKDIIIDKAKIFIYVKDELIDVKSEVLLIKKAKDEDSNSITVKNIINSFEMFLIKVLEYDITIEIYRLYLVNLQKYADKNPEDSILNNLLKTSKKLLNKIFNTILRNIFLFKVPLSLFERDSWVAQDTDIEILFKDRQNYNINTGIINNLVNAWDKFKSVFKKKVGMSENIETTIKKEKNKILFNILINFEKNDDKIYNDLTLLNNTIINLLIIYGTNIEIQCTDDQSNNFYGIFSEIVNNLLQDLTAEEINYERRLLEQKKFLEENIKIYMQNKKKSLSKDYFDCFKFRDECLKKNLGRESQFQLQCIDEFQTCYSQNKTQNDIILDEFEPPGDTRDYFRNCRDQFITKKPSGMEEQGNSPLDCLKRSYIKNCSNKYEDRPREYNACVKSLNFSNIVEKLGNAPNGDGIPNVMRRCQKCQSVMKNIKSGHPQIHYCDICNCDIEKQTSFYRCKSCDFDYCNECYNRQEKKNCPPIQQTGRGLYNYIYDPIKNRKYNINSKYGKTLIKKYIR</sequence>
<name>A0A6C0IY30_9ZZZZ</name>
<keyword evidence="1" id="KW-0812">Transmembrane</keyword>
<feature type="transmembrane region" description="Helical" evidence="1">
    <location>
        <begin position="55"/>
        <end position="75"/>
    </location>
</feature>
<proteinExistence type="predicted"/>